<dbReference type="Gene3D" id="1.10.510.10">
    <property type="entry name" value="Transferase(Phosphotransferase) domain 1"/>
    <property type="match status" value="1"/>
</dbReference>
<evidence type="ECO:0000256" key="3">
    <source>
        <dbReference type="ARBA" id="ARBA00022777"/>
    </source>
</evidence>
<dbReference type="PANTHER" id="PTHR43671">
    <property type="entry name" value="SERINE/THREONINE-PROTEIN KINASE NEK"/>
    <property type="match status" value="1"/>
</dbReference>
<dbReference type="PROSITE" id="PS50011">
    <property type="entry name" value="PROTEIN_KINASE_DOM"/>
    <property type="match status" value="1"/>
</dbReference>
<dbReference type="GO" id="GO:0004674">
    <property type="term" value="F:protein serine/threonine kinase activity"/>
    <property type="evidence" value="ECO:0007669"/>
    <property type="project" value="TreeGrafter"/>
</dbReference>
<organism evidence="7 8">
    <name type="scientific">Astyanax mexicanus</name>
    <name type="common">Blind cave fish</name>
    <name type="synonym">Astyanax fasciatus mexicanus</name>
    <dbReference type="NCBI Taxonomy" id="7994"/>
    <lineage>
        <taxon>Eukaryota</taxon>
        <taxon>Metazoa</taxon>
        <taxon>Chordata</taxon>
        <taxon>Craniata</taxon>
        <taxon>Vertebrata</taxon>
        <taxon>Euteleostomi</taxon>
        <taxon>Actinopterygii</taxon>
        <taxon>Neopterygii</taxon>
        <taxon>Teleostei</taxon>
        <taxon>Ostariophysi</taxon>
        <taxon>Characiformes</taxon>
        <taxon>Characoidei</taxon>
        <taxon>Acestrorhamphidae</taxon>
        <taxon>Acestrorhamphinae</taxon>
        <taxon>Astyanax</taxon>
    </lineage>
</organism>
<dbReference type="PANTHER" id="PTHR43671:SF92">
    <property type="entry name" value="SERINE_THREONINE-PROTEIN KINASE NEK10"/>
    <property type="match status" value="1"/>
</dbReference>
<evidence type="ECO:0000256" key="2">
    <source>
        <dbReference type="ARBA" id="ARBA00022741"/>
    </source>
</evidence>
<feature type="chain" id="PRO_5034869540" description="Protein kinase domain-containing protein" evidence="5">
    <location>
        <begin position="18"/>
        <end position="343"/>
    </location>
</feature>
<protein>
    <recommendedName>
        <fullName evidence="6">Protein kinase domain-containing protein</fullName>
    </recommendedName>
</protein>
<name>A0A8B9HFD4_ASTMX</name>
<evidence type="ECO:0000256" key="5">
    <source>
        <dbReference type="SAM" id="SignalP"/>
    </source>
</evidence>
<feature type="signal peptide" evidence="5">
    <location>
        <begin position="1"/>
        <end position="17"/>
    </location>
</feature>
<dbReference type="AlphaFoldDB" id="A0A8B9HFD4"/>
<feature type="domain" description="Protein kinase" evidence="6">
    <location>
        <begin position="1"/>
        <end position="121"/>
    </location>
</feature>
<keyword evidence="5" id="KW-0732">Signal</keyword>
<dbReference type="InterPro" id="IPR050660">
    <property type="entry name" value="NEK_Ser/Thr_kinase"/>
</dbReference>
<sequence>MLFLCVCVCVSPEIVKSEPYGEKADVWAAGCILYQMVTLKPPFYSTNMLSLATKVTKLTIEACTHTACLTSVVATNARPDVVVVSSRICDLMMRFMDGLSSSQVSLEKRAERDRRRAQKYCLESNRMKLMSRSSAMPQVESVESTSKLICTEISGDHFHSQGVQKKWSEEYFTDTSIYRQTTPQGHGGRHLRQFPKNWFWLVLIRSCLSIHFSYTYRLANNWLVLTTRTSGGIYVSQRKVREIDDPNLRLLGLLHKIIFITQLPPGPNSTFQRRAIERFKKSLFQSGTGPFHLKVELNKVKLSFPSIQFILHSLFQHPTSRLYLPSNTQVYTSILILTLLISI</sequence>
<evidence type="ECO:0000313" key="7">
    <source>
        <dbReference type="Ensembl" id="ENSAMXP00005009037.1"/>
    </source>
</evidence>
<keyword evidence="3" id="KW-0418">Kinase</keyword>
<dbReference type="Proteomes" id="UP000694621">
    <property type="component" value="Unplaced"/>
</dbReference>
<dbReference type="Pfam" id="PF00069">
    <property type="entry name" value="Pkinase"/>
    <property type="match status" value="1"/>
</dbReference>
<evidence type="ECO:0000256" key="1">
    <source>
        <dbReference type="ARBA" id="ARBA00022679"/>
    </source>
</evidence>
<keyword evidence="1" id="KW-0808">Transferase</keyword>
<reference evidence="7" key="1">
    <citation type="submission" date="2025-08" db="UniProtKB">
        <authorList>
            <consortium name="Ensembl"/>
        </authorList>
    </citation>
    <scope>IDENTIFICATION</scope>
</reference>
<evidence type="ECO:0000313" key="8">
    <source>
        <dbReference type="Proteomes" id="UP000694621"/>
    </source>
</evidence>
<keyword evidence="2" id="KW-0547">Nucleotide-binding</keyword>
<dbReference type="InterPro" id="IPR000719">
    <property type="entry name" value="Prot_kinase_dom"/>
</dbReference>
<dbReference type="InterPro" id="IPR011009">
    <property type="entry name" value="Kinase-like_dom_sf"/>
</dbReference>
<dbReference type="SUPFAM" id="SSF56112">
    <property type="entry name" value="Protein kinase-like (PK-like)"/>
    <property type="match status" value="1"/>
</dbReference>
<proteinExistence type="predicted"/>
<keyword evidence="4" id="KW-0067">ATP-binding</keyword>
<evidence type="ECO:0000259" key="6">
    <source>
        <dbReference type="PROSITE" id="PS50011"/>
    </source>
</evidence>
<evidence type="ECO:0000256" key="4">
    <source>
        <dbReference type="ARBA" id="ARBA00022840"/>
    </source>
</evidence>
<dbReference type="GO" id="GO:1902749">
    <property type="term" value="P:regulation of cell cycle G2/M phase transition"/>
    <property type="evidence" value="ECO:0007669"/>
    <property type="project" value="TreeGrafter"/>
</dbReference>
<dbReference type="Ensembl" id="ENSAMXT00005010089.1">
    <property type="protein sequence ID" value="ENSAMXP00005009037.1"/>
    <property type="gene ID" value="ENSAMXG00005005161.1"/>
</dbReference>
<accession>A0A8B9HFD4</accession>
<dbReference type="GO" id="GO:0005524">
    <property type="term" value="F:ATP binding"/>
    <property type="evidence" value="ECO:0007669"/>
    <property type="project" value="UniProtKB-KW"/>
</dbReference>